<dbReference type="PANTHER" id="PTHR40469">
    <property type="entry name" value="SECRETED GLYCOSYL HYDROLASE"/>
    <property type="match status" value="1"/>
</dbReference>
<dbReference type="InterPro" id="IPR029010">
    <property type="entry name" value="ThuA-like"/>
</dbReference>
<accession>A0AAN6PE07</accession>
<dbReference type="AlphaFoldDB" id="A0AAN6PE07"/>
<evidence type="ECO:0000259" key="1">
    <source>
        <dbReference type="Pfam" id="PF06283"/>
    </source>
</evidence>
<proteinExistence type="predicted"/>
<reference evidence="3" key="1">
    <citation type="journal article" date="2023" name="Mol. Phylogenet. Evol.">
        <title>Genome-scale phylogeny and comparative genomics of the fungal order Sordariales.</title>
        <authorList>
            <person name="Hensen N."/>
            <person name="Bonometti L."/>
            <person name="Westerberg I."/>
            <person name="Brannstrom I.O."/>
            <person name="Guillou S."/>
            <person name="Cros-Aarteil S."/>
            <person name="Calhoun S."/>
            <person name="Haridas S."/>
            <person name="Kuo A."/>
            <person name="Mondo S."/>
            <person name="Pangilinan J."/>
            <person name="Riley R."/>
            <person name="LaButti K."/>
            <person name="Andreopoulos B."/>
            <person name="Lipzen A."/>
            <person name="Chen C."/>
            <person name="Yan M."/>
            <person name="Daum C."/>
            <person name="Ng V."/>
            <person name="Clum A."/>
            <person name="Steindorff A."/>
            <person name="Ohm R.A."/>
            <person name="Martin F."/>
            <person name="Silar P."/>
            <person name="Natvig D.O."/>
            <person name="Lalanne C."/>
            <person name="Gautier V."/>
            <person name="Ament-Velasquez S.L."/>
            <person name="Kruys A."/>
            <person name="Hutchinson M.I."/>
            <person name="Powell A.J."/>
            <person name="Barry K."/>
            <person name="Miller A.N."/>
            <person name="Grigoriev I.V."/>
            <person name="Debuchy R."/>
            <person name="Gladieux P."/>
            <person name="Hiltunen Thoren M."/>
            <person name="Johannesson H."/>
        </authorList>
    </citation>
    <scope>NUCLEOTIDE SEQUENCE [LARGE SCALE GENOMIC DNA]</scope>
    <source>
        <strain evidence="3">CBS 284.82</strain>
    </source>
</reference>
<dbReference type="Gene3D" id="3.40.50.880">
    <property type="match status" value="1"/>
</dbReference>
<sequence>MAAPFRVLIFSRTTAYRHDSIPAGIRALYRLASTSASGAHPFTADDSEDPSVFNPASLSAYRVIVLLQCSGDFLDGAQLAALKGFVQSGGGVVAVHCASFAMQSSEWYGRLIGGVFDNHPEPQLGRVRILDSKHPIMTCHCSQTGRNSRTDEGSELAETERTWMDEWYNFKAHPRATSDCLNMLLAVDEKSYDGGVHGDDHPIAWCQTFDGGRCFYTSLGHFDEAYEEDWFMGQLLGGILWTAGVAGN</sequence>
<dbReference type="EMBL" id="MU854417">
    <property type="protein sequence ID" value="KAK4038877.1"/>
    <property type="molecule type" value="Genomic_DNA"/>
</dbReference>
<evidence type="ECO:0000313" key="2">
    <source>
        <dbReference type="EMBL" id="KAK4038877.1"/>
    </source>
</evidence>
<gene>
    <name evidence="2" type="ORF">C8A01DRAFT_47595</name>
</gene>
<comment type="caution">
    <text evidence="2">The sequence shown here is derived from an EMBL/GenBank/DDBJ whole genome shotgun (WGS) entry which is preliminary data.</text>
</comment>
<feature type="domain" description="ThuA-like" evidence="1">
    <location>
        <begin position="6"/>
        <end position="242"/>
    </location>
</feature>
<dbReference type="InterPro" id="IPR029062">
    <property type="entry name" value="Class_I_gatase-like"/>
</dbReference>
<evidence type="ECO:0000313" key="3">
    <source>
        <dbReference type="Proteomes" id="UP001303115"/>
    </source>
</evidence>
<name>A0AAN6PE07_9PEZI</name>
<protein>
    <submittedName>
        <fullName evidence="2">ThuA-like domain-containing protein</fullName>
    </submittedName>
</protein>
<keyword evidence="3" id="KW-1185">Reference proteome</keyword>
<dbReference type="SUPFAM" id="SSF52317">
    <property type="entry name" value="Class I glutamine amidotransferase-like"/>
    <property type="match status" value="1"/>
</dbReference>
<organism evidence="2 3">
    <name type="scientific">Parachaetomium inaequale</name>
    <dbReference type="NCBI Taxonomy" id="2588326"/>
    <lineage>
        <taxon>Eukaryota</taxon>
        <taxon>Fungi</taxon>
        <taxon>Dikarya</taxon>
        <taxon>Ascomycota</taxon>
        <taxon>Pezizomycotina</taxon>
        <taxon>Sordariomycetes</taxon>
        <taxon>Sordariomycetidae</taxon>
        <taxon>Sordariales</taxon>
        <taxon>Chaetomiaceae</taxon>
        <taxon>Parachaetomium</taxon>
    </lineage>
</organism>
<dbReference type="PANTHER" id="PTHR40469:SF2">
    <property type="entry name" value="GALACTOSE-BINDING DOMAIN-LIKE SUPERFAMILY PROTEIN"/>
    <property type="match status" value="1"/>
</dbReference>
<dbReference type="Proteomes" id="UP001303115">
    <property type="component" value="Unassembled WGS sequence"/>
</dbReference>
<dbReference type="Pfam" id="PF06283">
    <property type="entry name" value="ThuA"/>
    <property type="match status" value="1"/>
</dbReference>